<dbReference type="AlphaFoldDB" id="A0A8H6QJK1"/>
<dbReference type="GO" id="GO:0016020">
    <property type="term" value="C:membrane"/>
    <property type="evidence" value="ECO:0007669"/>
    <property type="project" value="UniProtKB-SubCell"/>
</dbReference>
<feature type="compositionally biased region" description="Polar residues" evidence="9">
    <location>
        <begin position="19"/>
        <end position="31"/>
    </location>
</feature>
<feature type="transmembrane region" description="Helical" evidence="10">
    <location>
        <begin position="665"/>
        <end position="682"/>
    </location>
</feature>
<evidence type="ECO:0000256" key="1">
    <source>
        <dbReference type="ARBA" id="ARBA00004141"/>
    </source>
</evidence>
<feature type="transmembrane region" description="Helical" evidence="10">
    <location>
        <begin position="88"/>
        <end position="107"/>
    </location>
</feature>
<feature type="transmembrane region" description="Helical" evidence="10">
    <location>
        <begin position="119"/>
        <end position="139"/>
    </location>
</feature>
<dbReference type="NCBIfam" id="TIGR00728">
    <property type="entry name" value="OPT_sfam"/>
    <property type="match status" value="1"/>
</dbReference>
<keyword evidence="4 10" id="KW-0812">Transmembrane</keyword>
<organism evidence="11 12">
    <name type="scientific">Aspergillus felis</name>
    <dbReference type="NCBI Taxonomy" id="1287682"/>
    <lineage>
        <taxon>Eukaryota</taxon>
        <taxon>Fungi</taxon>
        <taxon>Dikarya</taxon>
        <taxon>Ascomycota</taxon>
        <taxon>Pezizomycotina</taxon>
        <taxon>Eurotiomycetes</taxon>
        <taxon>Eurotiomycetidae</taxon>
        <taxon>Eurotiales</taxon>
        <taxon>Aspergillaceae</taxon>
        <taxon>Aspergillus</taxon>
        <taxon>Aspergillus subgen. Fumigati</taxon>
    </lineage>
</organism>
<keyword evidence="7 10" id="KW-1133">Transmembrane helix</keyword>
<reference evidence="11" key="1">
    <citation type="submission" date="2020-06" db="EMBL/GenBank/DDBJ databases">
        <title>Draft genome sequences of strains closely related to Aspergillus parafelis and Aspergillus hiratsukae.</title>
        <authorList>
            <person name="Dos Santos R.A.C."/>
            <person name="Rivero-Menendez O."/>
            <person name="Steenwyk J.L."/>
            <person name="Mead M.E."/>
            <person name="Goldman G.H."/>
            <person name="Alastruey-Izquierdo A."/>
            <person name="Rokas A."/>
        </authorList>
    </citation>
    <scope>NUCLEOTIDE SEQUENCE</scope>
    <source>
        <strain evidence="11">CNM-CM7691</strain>
    </source>
</reference>
<dbReference type="InterPro" id="IPR004813">
    <property type="entry name" value="OPT"/>
</dbReference>
<evidence type="ECO:0000256" key="3">
    <source>
        <dbReference type="ARBA" id="ARBA00022448"/>
    </source>
</evidence>
<protein>
    <recommendedName>
        <fullName evidence="13">Oligopeptide transporter</fullName>
    </recommendedName>
</protein>
<feature type="region of interest" description="Disordered" evidence="9">
    <location>
        <begin position="1"/>
        <end position="45"/>
    </location>
</feature>
<name>A0A8H6QJK1_9EURO</name>
<dbReference type="GO" id="GO:0035673">
    <property type="term" value="F:oligopeptide transmembrane transporter activity"/>
    <property type="evidence" value="ECO:0007669"/>
    <property type="project" value="InterPro"/>
</dbReference>
<evidence type="ECO:0000256" key="9">
    <source>
        <dbReference type="SAM" id="MobiDB-lite"/>
    </source>
</evidence>
<feature type="transmembrane region" description="Helical" evidence="10">
    <location>
        <begin position="741"/>
        <end position="762"/>
    </location>
</feature>
<feature type="transmembrane region" description="Helical" evidence="10">
    <location>
        <begin position="412"/>
        <end position="433"/>
    </location>
</feature>
<feature type="transmembrane region" description="Helical" evidence="10">
    <location>
        <begin position="713"/>
        <end position="729"/>
    </location>
</feature>
<evidence type="ECO:0000256" key="2">
    <source>
        <dbReference type="ARBA" id="ARBA00008807"/>
    </source>
</evidence>
<evidence type="ECO:0000313" key="12">
    <source>
        <dbReference type="Proteomes" id="UP000641853"/>
    </source>
</evidence>
<dbReference type="PANTHER" id="PTHR22601">
    <property type="entry name" value="ISP4 LIKE PROTEIN"/>
    <property type="match status" value="1"/>
</dbReference>
<evidence type="ECO:0000313" key="11">
    <source>
        <dbReference type="EMBL" id="KAF7175051.1"/>
    </source>
</evidence>
<feature type="transmembrane region" description="Helical" evidence="10">
    <location>
        <begin position="591"/>
        <end position="610"/>
    </location>
</feature>
<evidence type="ECO:0000256" key="8">
    <source>
        <dbReference type="ARBA" id="ARBA00023136"/>
    </source>
</evidence>
<evidence type="ECO:0000256" key="5">
    <source>
        <dbReference type="ARBA" id="ARBA00022856"/>
    </source>
</evidence>
<accession>A0A8H6QJK1</accession>
<dbReference type="InterPro" id="IPR004648">
    <property type="entry name" value="Oligpept_transpt"/>
</dbReference>
<dbReference type="GO" id="GO:0015031">
    <property type="term" value="P:protein transport"/>
    <property type="evidence" value="ECO:0007669"/>
    <property type="project" value="UniProtKB-KW"/>
</dbReference>
<feature type="transmembrane region" description="Helical" evidence="10">
    <location>
        <begin position="260"/>
        <end position="278"/>
    </location>
</feature>
<evidence type="ECO:0008006" key="13">
    <source>
        <dbReference type="Google" id="ProtNLM"/>
    </source>
</evidence>
<dbReference type="EMBL" id="JACBAG010001926">
    <property type="protein sequence ID" value="KAF7175051.1"/>
    <property type="molecule type" value="Genomic_DNA"/>
</dbReference>
<proteinExistence type="inferred from homology"/>
<feature type="transmembrane region" description="Helical" evidence="10">
    <location>
        <begin position="327"/>
        <end position="350"/>
    </location>
</feature>
<comment type="similarity">
    <text evidence="2">Belongs to the oligopeptide OPT transporter family.</text>
</comment>
<gene>
    <name evidence="11" type="ORF">CNMCM7691_005519</name>
</gene>
<feature type="transmembrane region" description="Helical" evidence="10">
    <location>
        <begin position="298"/>
        <end position="315"/>
    </location>
</feature>
<feature type="transmembrane region" description="Helical" evidence="10">
    <location>
        <begin position="475"/>
        <end position="500"/>
    </location>
</feature>
<keyword evidence="6" id="KW-0653">Protein transport</keyword>
<comment type="caution">
    <text evidence="11">The sequence shown here is derived from an EMBL/GenBank/DDBJ whole genome shotgun (WGS) entry which is preliminary data.</text>
</comment>
<feature type="transmembrane region" description="Helical" evidence="10">
    <location>
        <begin position="199"/>
        <end position="219"/>
    </location>
</feature>
<dbReference type="Proteomes" id="UP000641853">
    <property type="component" value="Unassembled WGS sequence"/>
</dbReference>
<dbReference type="Pfam" id="PF03169">
    <property type="entry name" value="OPT"/>
    <property type="match status" value="1"/>
</dbReference>
<keyword evidence="8 10" id="KW-0472">Membrane</keyword>
<keyword evidence="3" id="KW-0813">Transport</keyword>
<evidence type="ECO:0000256" key="10">
    <source>
        <dbReference type="SAM" id="Phobius"/>
    </source>
</evidence>
<comment type="subcellular location">
    <subcellularLocation>
        <location evidence="1">Membrane</location>
        <topology evidence="1">Multi-pass membrane protein</topology>
    </subcellularLocation>
</comment>
<keyword evidence="5" id="KW-0571">Peptide transport</keyword>
<evidence type="ECO:0000256" key="7">
    <source>
        <dbReference type="ARBA" id="ARBA00022989"/>
    </source>
</evidence>
<evidence type="ECO:0000256" key="4">
    <source>
        <dbReference type="ARBA" id="ARBA00022692"/>
    </source>
</evidence>
<evidence type="ECO:0000256" key="6">
    <source>
        <dbReference type="ARBA" id="ARBA00022927"/>
    </source>
</evidence>
<feature type="transmembrane region" description="Helical" evidence="10">
    <location>
        <begin position="506"/>
        <end position="525"/>
    </location>
</feature>
<sequence length="787" mass="88994">MGRLAVFNRKRRVSHGADDTSSISPASSNEPKTVPATATPVDDAEKIQPVSETAAIEQETEQDPEIAALPLEVRQLVSLTDDPALPTITFRYFLLSVLFVVPGAFLSQMSHYRTTQAPYSVFFVQIACHYVGHFLARWLPAWTIRVPLTKWAFSLNPAPWSIKEHVLVTLTAASGASYNLGYTPISLAELFYGERVNPAVAIFFMFAIVWIGYAFAAIARQILLYDPSFIWPQALMQTTLFETFRKQDSSSPLARRQMKVFFFSLLGMTLWQFLPEYVFPFTSSLAFLCWVAPRNPVANFMGSGLGGMGFLNLSLDWSNINWNGSSILLTPWWTQVVLFLAFVFNCWVLIPAAKWGNLGSYKHGLMSNSLLTANGTKYPTLKLLTSDFRLNETAYEEIGPMYMGLQNVWATFFSYAKVTASVAWIATFGYIQVKRNLFKMLRSRNKSSQTKGEGINHQYHDRLNVLQRSYNEVPLWWYVALFMAGFIILVVSIACGHLWIPIWTLFAALGSAGALVLPFAFLYAISNYQLAVGNFNELMYGYMVHTKAGENYRHPCGPSTYGAIAGDAWYRAQYMLQDQKIGHYMHIPPRAVFFSQVFGTILGIPINYAVMRWVLSTKRDVLTGAKTDPLHQWTGQSLISSNTLGVQYAVIGPSELFKESEMKPLPWSFLLGAVLPPVLYVLHRLLPRWRIDLWNVSIFFSGLAVFYGNLSTGYTSAFIGGYVVMYWAYRKRFEVWKRYGYMIAAAFDAGFNLNMLLIFLFFGSGKQISMPHWWGNNADSVERCFAL</sequence>
<keyword evidence="12" id="KW-1185">Reference proteome</keyword>